<name>A0ABY2LYZ9_9LEPT</name>
<dbReference type="RefSeq" id="WP_135636539.1">
    <property type="nucleotide sequence ID" value="NZ_RQFU01000019.1"/>
</dbReference>
<evidence type="ECO:0000313" key="2">
    <source>
        <dbReference type="Proteomes" id="UP000298200"/>
    </source>
</evidence>
<sequence>MKPKQSYLYLLLFFCINCITFYEKIPNPSKQIIDLKPKTSLSSASQKSFFYENSFSLQPGQKIGSLLYDPNSDFFKIGIEEKRKYKSNNSPFLCLLSILTITLIPCYYDAVETVQLSVTSPYFFDKRKPIEQDIRKREYAWLPLILISPFFGNKSPEDGNRLALEEAEGKLSKEYDTMLSEIEVTKKKLKPLIENPQKYSVILNDFATIDFYAQKNNFSFGTGKDVIIQIFNNSFKTMTKIKYHLTSTNSLTKSPNDVYEIVENEEIVFPASFSKNILFANRNPRPNSLFLFMDKIEIEWEDGSKTVIAKSEVNQIKVVASPRLIADLFKQK</sequence>
<reference evidence="2" key="1">
    <citation type="journal article" date="2019" name="PLoS Negl. Trop. Dis.">
        <title>Revisiting the worldwide diversity of Leptospira species in the environment.</title>
        <authorList>
            <person name="Vincent A.T."/>
            <person name="Schiettekatte O."/>
            <person name="Bourhy P."/>
            <person name="Veyrier F.J."/>
            <person name="Picardeau M."/>
        </authorList>
    </citation>
    <scope>NUCLEOTIDE SEQUENCE [LARGE SCALE GENOMIC DNA]</scope>
    <source>
        <strain evidence="2">201800272</strain>
    </source>
</reference>
<protein>
    <recommendedName>
        <fullName evidence="3">Lipoprotein</fullName>
    </recommendedName>
</protein>
<gene>
    <name evidence="1" type="ORF">EHQ46_14320</name>
</gene>
<dbReference type="Proteomes" id="UP000298200">
    <property type="component" value="Unassembled WGS sequence"/>
</dbReference>
<dbReference type="EMBL" id="RQFU01000019">
    <property type="protein sequence ID" value="TGL18981.1"/>
    <property type="molecule type" value="Genomic_DNA"/>
</dbReference>
<keyword evidence="2" id="KW-1185">Reference proteome</keyword>
<accession>A0ABY2LYZ9</accession>
<evidence type="ECO:0000313" key="1">
    <source>
        <dbReference type="EMBL" id="TGL18981.1"/>
    </source>
</evidence>
<organism evidence="1 2">
    <name type="scientific">Leptospira yanagawae</name>
    <dbReference type="NCBI Taxonomy" id="293069"/>
    <lineage>
        <taxon>Bacteria</taxon>
        <taxon>Pseudomonadati</taxon>
        <taxon>Spirochaetota</taxon>
        <taxon>Spirochaetia</taxon>
        <taxon>Leptospirales</taxon>
        <taxon>Leptospiraceae</taxon>
        <taxon>Leptospira</taxon>
    </lineage>
</organism>
<evidence type="ECO:0008006" key="3">
    <source>
        <dbReference type="Google" id="ProtNLM"/>
    </source>
</evidence>
<comment type="caution">
    <text evidence="1">The sequence shown here is derived from an EMBL/GenBank/DDBJ whole genome shotgun (WGS) entry which is preliminary data.</text>
</comment>
<proteinExistence type="predicted"/>